<feature type="signal peptide" evidence="1">
    <location>
        <begin position="1"/>
        <end position="19"/>
    </location>
</feature>
<comment type="caution">
    <text evidence="2">The sequence shown here is derived from an EMBL/GenBank/DDBJ whole genome shotgun (WGS) entry which is preliminary data.</text>
</comment>
<keyword evidence="1" id="KW-0732">Signal</keyword>
<dbReference type="OrthoDB" id="2991520at2759"/>
<keyword evidence="3" id="KW-1185">Reference proteome</keyword>
<evidence type="ECO:0000313" key="2">
    <source>
        <dbReference type="EMBL" id="KAJ4465442.1"/>
    </source>
</evidence>
<accession>A0A9W9DDW6</accession>
<gene>
    <name evidence="2" type="ORF">J3R30DRAFT_2674995</name>
</gene>
<evidence type="ECO:0000313" key="3">
    <source>
        <dbReference type="Proteomes" id="UP001150266"/>
    </source>
</evidence>
<dbReference type="AlphaFoldDB" id="A0A9W9DDW6"/>
<dbReference type="Proteomes" id="UP001150266">
    <property type="component" value="Unassembled WGS sequence"/>
</dbReference>
<name>A0A9W9DDW6_9AGAR</name>
<reference evidence="2" key="1">
    <citation type="submission" date="2022-08" db="EMBL/GenBank/DDBJ databases">
        <title>A Global Phylogenomic Analysis of the Shiitake Genus Lentinula.</title>
        <authorList>
            <consortium name="DOE Joint Genome Institute"/>
            <person name="Sierra-Patev S."/>
            <person name="Min B."/>
            <person name="Naranjo-Ortiz M."/>
            <person name="Looney B."/>
            <person name="Konkel Z."/>
            <person name="Slot J.C."/>
            <person name="Sakamoto Y."/>
            <person name="Steenwyk J.L."/>
            <person name="Rokas A."/>
            <person name="Carro J."/>
            <person name="Camarero S."/>
            <person name="Ferreira P."/>
            <person name="Molpeceres G."/>
            <person name="Ruiz-Duenas F.J."/>
            <person name="Serrano A."/>
            <person name="Henrissat B."/>
            <person name="Drula E."/>
            <person name="Hughes K.W."/>
            <person name="Mata J.L."/>
            <person name="Ishikawa N.K."/>
            <person name="Vargas-Isla R."/>
            <person name="Ushijima S."/>
            <person name="Smith C.A."/>
            <person name="Ahrendt S."/>
            <person name="Andreopoulos W."/>
            <person name="He G."/>
            <person name="Labutti K."/>
            <person name="Lipzen A."/>
            <person name="Ng V."/>
            <person name="Riley R."/>
            <person name="Sandor L."/>
            <person name="Barry K."/>
            <person name="Martinez A.T."/>
            <person name="Xiao Y."/>
            <person name="Gibbons J.G."/>
            <person name="Terashima K."/>
            <person name="Grigoriev I.V."/>
            <person name="Hibbett D.S."/>
        </authorList>
    </citation>
    <scope>NUCLEOTIDE SEQUENCE</scope>
    <source>
        <strain evidence="2">JLM2183</strain>
    </source>
</reference>
<proteinExistence type="predicted"/>
<protein>
    <submittedName>
        <fullName evidence="2">Uncharacterized protein</fullName>
    </submittedName>
</protein>
<sequence>MHFFTKVFAIVSIASATLASLLMERQCIGIFEPCTGSEYTCCQGLTCSAGIPYGSCMPTPGVCGAAGDQCSTEIPTDICCEGLTCSGLDGFCQ</sequence>
<organism evidence="2 3">
    <name type="scientific">Lentinula aciculospora</name>
    <dbReference type="NCBI Taxonomy" id="153920"/>
    <lineage>
        <taxon>Eukaryota</taxon>
        <taxon>Fungi</taxon>
        <taxon>Dikarya</taxon>
        <taxon>Basidiomycota</taxon>
        <taxon>Agaricomycotina</taxon>
        <taxon>Agaricomycetes</taxon>
        <taxon>Agaricomycetidae</taxon>
        <taxon>Agaricales</taxon>
        <taxon>Marasmiineae</taxon>
        <taxon>Omphalotaceae</taxon>
        <taxon>Lentinula</taxon>
    </lineage>
</organism>
<feature type="chain" id="PRO_5040953314" evidence="1">
    <location>
        <begin position="20"/>
        <end position="93"/>
    </location>
</feature>
<dbReference type="EMBL" id="JAOTPV010000077">
    <property type="protein sequence ID" value="KAJ4465442.1"/>
    <property type="molecule type" value="Genomic_DNA"/>
</dbReference>
<evidence type="ECO:0000256" key="1">
    <source>
        <dbReference type="SAM" id="SignalP"/>
    </source>
</evidence>